<protein>
    <submittedName>
        <fullName evidence="5">3-keto-5-aminohexanoate cleavage protein</fullName>
    </submittedName>
</protein>
<sequence>MNFECITSLQKCPDQPGWEEGVLDKIIIEARVNELATRVGNPHVPFLPQEIIKDAKACYDAGAAVLHYHARTADGAPDHSPEFYLEANAGIRAQSDLLIHPTLGYVANDADARSRFAAVEAMMQSAETAPDFAPMDCGSVNVDWWNPEKGAYDTTDLIYKNSTATLMYFAERIDHYGLKPYLVSWNISFTRQIEQFLKMGVLRGPAYVCFCMTDEIIFAGHPGTEAGLDAHTTFLPKDFETVWTVVNYKGDLFQLTEKIIRQGGHISIGLGDYAYMDGARHMTNAEVIDKVVAQARSLGREPASAAETREILQMPKVKVAA</sequence>
<accession>A0A545TMY7</accession>
<keyword evidence="2" id="KW-0808">Transferase</keyword>
<dbReference type="EMBL" id="VHSH01000006">
    <property type="protein sequence ID" value="TQV78600.1"/>
    <property type="molecule type" value="Genomic_DNA"/>
</dbReference>
<name>A0A545TMY7_9PROT</name>
<evidence type="ECO:0000256" key="1">
    <source>
        <dbReference type="ARBA" id="ARBA00001947"/>
    </source>
</evidence>
<organism evidence="5 6">
    <name type="scientific">Denitrobaculum tricleocarpae</name>
    <dbReference type="NCBI Taxonomy" id="2591009"/>
    <lineage>
        <taxon>Bacteria</taxon>
        <taxon>Pseudomonadati</taxon>
        <taxon>Pseudomonadota</taxon>
        <taxon>Alphaproteobacteria</taxon>
        <taxon>Rhodospirillales</taxon>
        <taxon>Rhodospirillaceae</taxon>
        <taxon>Denitrobaculum</taxon>
    </lineage>
</organism>
<dbReference type="InterPro" id="IPR013785">
    <property type="entry name" value="Aldolase_TIM"/>
</dbReference>
<keyword evidence="4" id="KW-0862">Zinc</keyword>
<keyword evidence="3" id="KW-0479">Metal-binding</keyword>
<gene>
    <name evidence="5" type="ORF">FKG95_18785</name>
</gene>
<dbReference type="OrthoDB" id="9805277at2"/>
<comment type="caution">
    <text evidence="5">The sequence shown here is derived from an EMBL/GenBank/DDBJ whole genome shotgun (WGS) entry which is preliminary data.</text>
</comment>
<evidence type="ECO:0000313" key="5">
    <source>
        <dbReference type="EMBL" id="TQV78600.1"/>
    </source>
</evidence>
<dbReference type="AlphaFoldDB" id="A0A545TMY7"/>
<dbReference type="PANTHER" id="PTHR37418:SF2">
    <property type="entry name" value="3-KETO-5-AMINOHEXANOATE CLEAVAGE ENZYME"/>
    <property type="match status" value="1"/>
</dbReference>
<dbReference type="InterPro" id="IPR008567">
    <property type="entry name" value="BKACE"/>
</dbReference>
<reference evidence="5 6" key="1">
    <citation type="submission" date="2019-06" db="EMBL/GenBank/DDBJ databases">
        <title>Whole genome sequence for Rhodospirillaceae sp. R148.</title>
        <authorList>
            <person name="Wang G."/>
        </authorList>
    </citation>
    <scope>NUCLEOTIDE SEQUENCE [LARGE SCALE GENOMIC DNA]</scope>
    <source>
        <strain evidence="5 6">R148</strain>
    </source>
</reference>
<proteinExistence type="predicted"/>
<dbReference type="Pfam" id="PF05853">
    <property type="entry name" value="BKACE"/>
    <property type="match status" value="1"/>
</dbReference>
<evidence type="ECO:0000256" key="4">
    <source>
        <dbReference type="ARBA" id="ARBA00022833"/>
    </source>
</evidence>
<evidence type="ECO:0000313" key="6">
    <source>
        <dbReference type="Proteomes" id="UP000315252"/>
    </source>
</evidence>
<dbReference type="PANTHER" id="PTHR37418">
    <property type="entry name" value="3-KETO-5-AMINOHEXANOATE CLEAVAGE ENZYME-RELATED"/>
    <property type="match status" value="1"/>
</dbReference>
<evidence type="ECO:0000256" key="2">
    <source>
        <dbReference type="ARBA" id="ARBA00022679"/>
    </source>
</evidence>
<keyword evidence="6" id="KW-1185">Reference proteome</keyword>
<dbReference type="Gene3D" id="3.20.20.70">
    <property type="entry name" value="Aldolase class I"/>
    <property type="match status" value="1"/>
</dbReference>
<evidence type="ECO:0000256" key="3">
    <source>
        <dbReference type="ARBA" id="ARBA00022723"/>
    </source>
</evidence>
<dbReference type="GO" id="GO:0046872">
    <property type="term" value="F:metal ion binding"/>
    <property type="evidence" value="ECO:0007669"/>
    <property type="project" value="UniProtKB-KW"/>
</dbReference>
<dbReference type="Proteomes" id="UP000315252">
    <property type="component" value="Unassembled WGS sequence"/>
</dbReference>
<dbReference type="GO" id="GO:0043720">
    <property type="term" value="F:3-keto-5-aminohexanoate cleavage activity"/>
    <property type="evidence" value="ECO:0007669"/>
    <property type="project" value="InterPro"/>
</dbReference>
<comment type="cofactor">
    <cofactor evidence="1">
        <name>Zn(2+)</name>
        <dbReference type="ChEBI" id="CHEBI:29105"/>
    </cofactor>
</comment>